<sequence length="133" mass="14964">MINGCESEKFKPTRGLRQGDLLSPYIFLYAGSDGKGSHLLFVDDSILFGEASDQGVQTLKNILHEYEEASFDDEAVEGSVSLNSDSFAKLSQEHPVLVVNFFAPWCYWSTRLAVMMEANKRLRKTRITLVIIL</sequence>
<accession>A0A5B6WTR8</accession>
<keyword evidence="1" id="KW-0413">Isomerase</keyword>
<dbReference type="GO" id="GO:0016853">
    <property type="term" value="F:isomerase activity"/>
    <property type="evidence" value="ECO:0007669"/>
    <property type="project" value="UniProtKB-KW"/>
</dbReference>
<reference evidence="2" key="1">
    <citation type="journal article" date="2019" name="Plant Biotechnol. J.">
        <title>Genome sequencing of the Australian wild diploid species Gossypium australe highlights disease resistance and delayed gland morphogenesis.</title>
        <authorList>
            <person name="Cai Y."/>
            <person name="Cai X."/>
            <person name="Wang Q."/>
            <person name="Wang P."/>
            <person name="Zhang Y."/>
            <person name="Cai C."/>
            <person name="Xu Y."/>
            <person name="Wang K."/>
            <person name="Zhou Z."/>
            <person name="Wang C."/>
            <person name="Geng S."/>
            <person name="Li B."/>
            <person name="Dong Q."/>
            <person name="Hou Y."/>
            <person name="Wang H."/>
            <person name="Ai P."/>
            <person name="Liu Z."/>
            <person name="Yi F."/>
            <person name="Sun M."/>
            <person name="An G."/>
            <person name="Cheng J."/>
            <person name="Zhang Y."/>
            <person name="Shi Q."/>
            <person name="Xie Y."/>
            <person name="Shi X."/>
            <person name="Chang Y."/>
            <person name="Huang F."/>
            <person name="Chen Y."/>
            <person name="Hong S."/>
            <person name="Mi L."/>
            <person name="Sun Q."/>
            <person name="Zhang L."/>
            <person name="Zhou B."/>
            <person name="Peng R."/>
            <person name="Zhang X."/>
            <person name="Liu F."/>
        </authorList>
    </citation>
    <scope>NUCLEOTIDE SEQUENCE [LARGE SCALE GENOMIC DNA]</scope>
    <source>
        <strain evidence="2">cv. PA1801</strain>
    </source>
</reference>
<dbReference type="AlphaFoldDB" id="A0A5B6WTR8"/>
<dbReference type="OrthoDB" id="1932527at2759"/>
<name>A0A5B6WTR8_9ROSI</name>
<dbReference type="Proteomes" id="UP000325315">
    <property type="component" value="Unassembled WGS sequence"/>
</dbReference>
<evidence type="ECO:0000313" key="2">
    <source>
        <dbReference type="Proteomes" id="UP000325315"/>
    </source>
</evidence>
<dbReference type="Gene3D" id="3.40.30.10">
    <property type="entry name" value="Glutaredoxin"/>
    <property type="match status" value="1"/>
</dbReference>
<evidence type="ECO:0000313" key="1">
    <source>
        <dbReference type="EMBL" id="KAA3484893.1"/>
    </source>
</evidence>
<keyword evidence="2" id="KW-1185">Reference proteome</keyword>
<proteinExistence type="predicted"/>
<gene>
    <name evidence="1" type="ORF">EPI10_006947</name>
</gene>
<dbReference type="InterPro" id="IPR036249">
    <property type="entry name" value="Thioredoxin-like_sf"/>
</dbReference>
<dbReference type="SUPFAM" id="SSF52833">
    <property type="entry name" value="Thioredoxin-like"/>
    <property type="match status" value="1"/>
</dbReference>
<dbReference type="CDD" id="cd02961">
    <property type="entry name" value="PDI_a_family"/>
    <property type="match status" value="1"/>
</dbReference>
<protein>
    <submittedName>
        <fullName evidence="1">Protein disulfide-isomerase 5-3</fullName>
    </submittedName>
</protein>
<comment type="caution">
    <text evidence="1">The sequence shown here is derived from an EMBL/GenBank/DDBJ whole genome shotgun (WGS) entry which is preliminary data.</text>
</comment>
<organism evidence="1 2">
    <name type="scientific">Gossypium australe</name>
    <dbReference type="NCBI Taxonomy" id="47621"/>
    <lineage>
        <taxon>Eukaryota</taxon>
        <taxon>Viridiplantae</taxon>
        <taxon>Streptophyta</taxon>
        <taxon>Embryophyta</taxon>
        <taxon>Tracheophyta</taxon>
        <taxon>Spermatophyta</taxon>
        <taxon>Magnoliopsida</taxon>
        <taxon>eudicotyledons</taxon>
        <taxon>Gunneridae</taxon>
        <taxon>Pentapetalae</taxon>
        <taxon>rosids</taxon>
        <taxon>malvids</taxon>
        <taxon>Malvales</taxon>
        <taxon>Malvaceae</taxon>
        <taxon>Malvoideae</taxon>
        <taxon>Gossypium</taxon>
    </lineage>
</organism>
<dbReference type="EMBL" id="SMMG02000002">
    <property type="protein sequence ID" value="KAA3484893.1"/>
    <property type="molecule type" value="Genomic_DNA"/>
</dbReference>